<comment type="catalytic activity">
    <reaction evidence="8">
        <text>H2O(in) = H2O(out)</text>
        <dbReference type="Rhea" id="RHEA:29667"/>
        <dbReference type="ChEBI" id="CHEBI:15377"/>
    </reaction>
</comment>
<protein>
    <submittedName>
        <fullName evidence="13">Uu.00g005840.m01.CDS01</fullName>
    </submittedName>
</protein>
<accession>A0AAI8VK87</accession>
<feature type="transmembrane region" description="Helical" evidence="12">
    <location>
        <begin position="170"/>
        <end position="192"/>
    </location>
</feature>
<feature type="transmembrane region" description="Helical" evidence="12">
    <location>
        <begin position="263"/>
        <end position="285"/>
    </location>
</feature>
<organism evidence="13 14">
    <name type="scientific">Anthostomella pinea</name>
    <dbReference type="NCBI Taxonomy" id="933095"/>
    <lineage>
        <taxon>Eukaryota</taxon>
        <taxon>Fungi</taxon>
        <taxon>Dikarya</taxon>
        <taxon>Ascomycota</taxon>
        <taxon>Pezizomycotina</taxon>
        <taxon>Sordariomycetes</taxon>
        <taxon>Xylariomycetidae</taxon>
        <taxon>Xylariales</taxon>
        <taxon>Xylariaceae</taxon>
        <taxon>Anthostomella</taxon>
    </lineage>
</organism>
<dbReference type="PANTHER" id="PTHR43829:SF9">
    <property type="entry name" value="AQUAPORIN-9"/>
    <property type="match status" value="1"/>
</dbReference>
<dbReference type="PANTHER" id="PTHR43829">
    <property type="entry name" value="AQUAPORIN OR AQUAGLYCEROPORIN RELATED"/>
    <property type="match status" value="1"/>
</dbReference>
<feature type="transmembrane region" description="Helical" evidence="12">
    <location>
        <begin position="99"/>
        <end position="118"/>
    </location>
</feature>
<feature type="compositionally biased region" description="Polar residues" evidence="11">
    <location>
        <begin position="17"/>
        <end position="29"/>
    </location>
</feature>
<dbReference type="Proteomes" id="UP001295740">
    <property type="component" value="Unassembled WGS sequence"/>
</dbReference>
<evidence type="ECO:0000256" key="12">
    <source>
        <dbReference type="SAM" id="Phobius"/>
    </source>
</evidence>
<keyword evidence="3 10" id="KW-0813">Transport</keyword>
<evidence type="ECO:0000256" key="6">
    <source>
        <dbReference type="ARBA" id="ARBA00022989"/>
    </source>
</evidence>
<evidence type="ECO:0000256" key="3">
    <source>
        <dbReference type="ARBA" id="ARBA00022448"/>
    </source>
</evidence>
<dbReference type="InterPro" id="IPR023271">
    <property type="entry name" value="Aquaporin-like"/>
</dbReference>
<dbReference type="FunFam" id="1.20.1080.10:FF:000027">
    <property type="entry name" value="MIP aquaporin"/>
    <property type="match status" value="1"/>
</dbReference>
<dbReference type="GO" id="GO:0015250">
    <property type="term" value="F:water channel activity"/>
    <property type="evidence" value="ECO:0007669"/>
    <property type="project" value="TreeGrafter"/>
</dbReference>
<evidence type="ECO:0000256" key="8">
    <source>
        <dbReference type="ARBA" id="ARBA00034651"/>
    </source>
</evidence>
<comment type="catalytic activity">
    <reaction evidence="9">
        <text>glycerol(in) = glycerol(out)</text>
        <dbReference type="Rhea" id="RHEA:29675"/>
        <dbReference type="ChEBI" id="CHEBI:17754"/>
    </reaction>
</comment>
<dbReference type="AlphaFoldDB" id="A0AAI8VK87"/>
<evidence type="ECO:0000256" key="1">
    <source>
        <dbReference type="ARBA" id="ARBA00004141"/>
    </source>
</evidence>
<feature type="transmembrane region" description="Helical" evidence="12">
    <location>
        <begin position="130"/>
        <end position="149"/>
    </location>
</feature>
<keyword evidence="4 10" id="KW-0812">Transmembrane</keyword>
<reference evidence="13" key="1">
    <citation type="submission" date="2023-10" db="EMBL/GenBank/DDBJ databases">
        <authorList>
            <person name="Hackl T."/>
        </authorList>
    </citation>
    <scope>NUCLEOTIDE SEQUENCE</scope>
</reference>
<dbReference type="Pfam" id="PF00230">
    <property type="entry name" value="MIP"/>
    <property type="match status" value="1"/>
</dbReference>
<keyword evidence="7 12" id="KW-0472">Membrane</keyword>
<comment type="caution">
    <text evidence="13">The sequence shown here is derived from an EMBL/GenBank/DDBJ whole genome shotgun (WGS) entry which is preliminary data.</text>
</comment>
<proteinExistence type="inferred from homology"/>
<dbReference type="InterPro" id="IPR000425">
    <property type="entry name" value="MIP"/>
</dbReference>
<evidence type="ECO:0000313" key="14">
    <source>
        <dbReference type="Proteomes" id="UP001295740"/>
    </source>
</evidence>
<keyword evidence="6 12" id="KW-1133">Transmembrane helix</keyword>
<dbReference type="NCBIfam" id="TIGR00861">
    <property type="entry name" value="MIP"/>
    <property type="match status" value="1"/>
</dbReference>
<dbReference type="EMBL" id="CAUWAG010000008">
    <property type="protein sequence ID" value="CAJ2506454.1"/>
    <property type="molecule type" value="Genomic_DNA"/>
</dbReference>
<dbReference type="Gene3D" id="1.20.1080.10">
    <property type="entry name" value="Glycerol uptake facilitator protein"/>
    <property type="match status" value="1"/>
</dbReference>
<sequence length="362" mass="38910">MPTDTHETSPLLGGQARMSNRTASGTSWRSDLIPSRLRTHSLHEVHPHPETVQPQLPASAIAPDHETDLHDTRWATREAVQPNLWASFRHVWKQEIAEFWGTFMIILFGAGVECQVGLHYRNEDHLTGRLAWGVGVACAVWISGGVSGGHCNPTVTLVLAIFRGFPLRKVPGFIVAQVLGAAFAALVVYANYTHSISVFEGGDDARAVMGPHATAGMFITFPAAHLTYVSAFYSEFLASAVLIALIFALADKGNMSPPARTQPFALFLVILGIGSALGVNTGYAINGARDTGPRIALAIVGYGSQVWTHNSCYFIWGPWIASMTGGLVGAFLYDASLYAGRDSPLNRPVSASKGQVDEEAVI</sequence>
<dbReference type="SUPFAM" id="SSF81338">
    <property type="entry name" value="Aquaporin-like"/>
    <property type="match status" value="1"/>
</dbReference>
<name>A0AAI8VK87_9PEZI</name>
<evidence type="ECO:0000256" key="2">
    <source>
        <dbReference type="ARBA" id="ARBA00006175"/>
    </source>
</evidence>
<dbReference type="GO" id="GO:0015254">
    <property type="term" value="F:glycerol channel activity"/>
    <property type="evidence" value="ECO:0007669"/>
    <property type="project" value="TreeGrafter"/>
</dbReference>
<gene>
    <name evidence="13" type="ORF">KHLLAP_LOCUS6922</name>
</gene>
<keyword evidence="14" id="KW-1185">Reference proteome</keyword>
<evidence type="ECO:0000256" key="9">
    <source>
        <dbReference type="ARBA" id="ARBA00049405"/>
    </source>
</evidence>
<dbReference type="InterPro" id="IPR050363">
    <property type="entry name" value="MIP/Aquaporin"/>
</dbReference>
<evidence type="ECO:0000313" key="13">
    <source>
        <dbReference type="EMBL" id="CAJ2506454.1"/>
    </source>
</evidence>
<evidence type="ECO:0000256" key="10">
    <source>
        <dbReference type="RuleBase" id="RU000477"/>
    </source>
</evidence>
<keyword evidence="5" id="KW-0677">Repeat</keyword>
<evidence type="ECO:0000256" key="5">
    <source>
        <dbReference type="ARBA" id="ARBA00022737"/>
    </source>
</evidence>
<feature type="transmembrane region" description="Helical" evidence="12">
    <location>
        <begin position="313"/>
        <end position="333"/>
    </location>
</feature>
<dbReference type="GO" id="GO:0005886">
    <property type="term" value="C:plasma membrane"/>
    <property type="evidence" value="ECO:0007669"/>
    <property type="project" value="TreeGrafter"/>
</dbReference>
<feature type="transmembrane region" description="Helical" evidence="12">
    <location>
        <begin position="231"/>
        <end position="251"/>
    </location>
</feature>
<comment type="subcellular location">
    <subcellularLocation>
        <location evidence="1">Membrane</location>
        <topology evidence="1">Multi-pass membrane protein</topology>
    </subcellularLocation>
</comment>
<evidence type="ECO:0000256" key="11">
    <source>
        <dbReference type="SAM" id="MobiDB-lite"/>
    </source>
</evidence>
<dbReference type="CDD" id="cd00333">
    <property type="entry name" value="MIP"/>
    <property type="match status" value="1"/>
</dbReference>
<evidence type="ECO:0000256" key="4">
    <source>
        <dbReference type="ARBA" id="ARBA00022692"/>
    </source>
</evidence>
<feature type="region of interest" description="Disordered" evidence="11">
    <location>
        <begin position="1"/>
        <end position="29"/>
    </location>
</feature>
<dbReference type="PRINTS" id="PR00783">
    <property type="entry name" value="MINTRINSICP"/>
</dbReference>
<evidence type="ECO:0000256" key="7">
    <source>
        <dbReference type="ARBA" id="ARBA00023136"/>
    </source>
</evidence>
<comment type="similarity">
    <text evidence="2 10">Belongs to the MIP/aquaporin (TC 1.A.8) family.</text>
</comment>